<evidence type="ECO:0000256" key="9">
    <source>
        <dbReference type="ARBA" id="ARBA00037892"/>
    </source>
</evidence>
<accession>A0A8T0SNG7</accession>
<dbReference type="InterPro" id="IPR044861">
    <property type="entry name" value="IPNS-like_FE2OG_OXY"/>
</dbReference>
<dbReference type="Pfam" id="PF03171">
    <property type="entry name" value="2OG-FeII_Oxy"/>
    <property type="match status" value="1"/>
</dbReference>
<dbReference type="OrthoDB" id="288590at2759"/>
<protein>
    <recommendedName>
        <fullName evidence="13">1-aminocyclopropane-1-carboxylate oxidase</fullName>
        <ecNumber evidence="10">1.14.17.4</ecNumber>
    </recommendedName>
    <alternativeName>
        <fullName evidence="11">Ethylene-forming enzyme</fullName>
    </alternativeName>
</protein>
<evidence type="ECO:0000256" key="10">
    <source>
        <dbReference type="ARBA" id="ARBA00039090"/>
    </source>
</evidence>
<evidence type="ECO:0000256" key="13">
    <source>
        <dbReference type="ARBA" id="ARBA00069667"/>
    </source>
</evidence>
<dbReference type="InterPro" id="IPR005123">
    <property type="entry name" value="Oxoglu/Fe-dep_dioxygenase_dom"/>
</dbReference>
<dbReference type="EMBL" id="CM029045">
    <property type="protein sequence ID" value="KAG2598608.1"/>
    <property type="molecule type" value="Genomic_DNA"/>
</dbReference>
<feature type="domain" description="Fe2OG dioxygenase" evidence="15">
    <location>
        <begin position="196"/>
        <end position="298"/>
    </location>
</feature>
<keyword evidence="3" id="KW-0266">Ethylene biosynthesis</keyword>
<comment type="caution">
    <text evidence="16">The sequence shown here is derived from an EMBL/GenBank/DDBJ whole genome shotgun (WGS) entry which is preliminary data.</text>
</comment>
<comment type="similarity">
    <text evidence="2 14">Belongs to the iron/ascorbate-dependent oxidoreductase family.</text>
</comment>
<gene>
    <name evidence="16" type="ORF">PVAP13_5KG296000</name>
</gene>
<name>A0A8T0SNG7_PANVG</name>
<comment type="pathway">
    <text evidence="9">Alkene biosynthesis; ethylene biosynthesis via S-adenosyl-L-methionine; ethylene from S-adenosyl-L-methionine: step 2/2.</text>
</comment>
<evidence type="ECO:0000256" key="2">
    <source>
        <dbReference type="ARBA" id="ARBA00008056"/>
    </source>
</evidence>
<organism evidence="16 17">
    <name type="scientific">Panicum virgatum</name>
    <name type="common">Blackwell switchgrass</name>
    <dbReference type="NCBI Taxonomy" id="38727"/>
    <lineage>
        <taxon>Eukaryota</taxon>
        <taxon>Viridiplantae</taxon>
        <taxon>Streptophyta</taxon>
        <taxon>Embryophyta</taxon>
        <taxon>Tracheophyta</taxon>
        <taxon>Spermatophyta</taxon>
        <taxon>Magnoliopsida</taxon>
        <taxon>Liliopsida</taxon>
        <taxon>Poales</taxon>
        <taxon>Poaceae</taxon>
        <taxon>PACMAD clade</taxon>
        <taxon>Panicoideae</taxon>
        <taxon>Panicodae</taxon>
        <taxon>Paniceae</taxon>
        <taxon>Panicinae</taxon>
        <taxon>Panicum</taxon>
        <taxon>Panicum sect. Hiantes</taxon>
    </lineage>
</organism>
<evidence type="ECO:0000256" key="6">
    <source>
        <dbReference type="ARBA" id="ARBA00023002"/>
    </source>
</evidence>
<keyword evidence="17" id="KW-1185">Reference proteome</keyword>
<dbReference type="Gene3D" id="2.60.120.330">
    <property type="entry name" value="B-lactam Antibiotic, Isopenicillin N Synthase, Chain"/>
    <property type="match status" value="1"/>
</dbReference>
<evidence type="ECO:0000256" key="7">
    <source>
        <dbReference type="ARBA" id="ARBA00023004"/>
    </source>
</evidence>
<evidence type="ECO:0000256" key="8">
    <source>
        <dbReference type="ARBA" id="ARBA00033478"/>
    </source>
</evidence>
<dbReference type="PROSITE" id="PS51471">
    <property type="entry name" value="FE2OG_OXY"/>
    <property type="match status" value="1"/>
</dbReference>
<dbReference type="Pfam" id="PF14226">
    <property type="entry name" value="DIOX_N"/>
    <property type="match status" value="1"/>
</dbReference>
<keyword evidence="6 14" id="KW-0560">Oxidoreductase</keyword>
<dbReference type="EC" id="1.14.17.4" evidence="10"/>
<comment type="catalytic activity">
    <reaction evidence="12">
        <text>1-aminocyclopropane-1-carboxylate + L-ascorbate + O2 = ethene + L-dehydroascorbate + hydrogen cyanide + CO2 + 2 H2O</text>
        <dbReference type="Rhea" id="RHEA:23640"/>
        <dbReference type="ChEBI" id="CHEBI:15377"/>
        <dbReference type="ChEBI" id="CHEBI:15379"/>
        <dbReference type="ChEBI" id="CHEBI:16526"/>
        <dbReference type="ChEBI" id="CHEBI:18153"/>
        <dbReference type="ChEBI" id="CHEBI:18407"/>
        <dbReference type="ChEBI" id="CHEBI:38290"/>
        <dbReference type="ChEBI" id="CHEBI:58360"/>
        <dbReference type="ChEBI" id="CHEBI:58539"/>
        <dbReference type="EC" id="1.14.17.4"/>
    </reaction>
</comment>
<evidence type="ECO:0000259" key="15">
    <source>
        <dbReference type="PROSITE" id="PS51471"/>
    </source>
</evidence>
<dbReference type="GO" id="GO:0009815">
    <property type="term" value="F:1-aminocyclopropane-1-carboxylate oxidase activity"/>
    <property type="evidence" value="ECO:0007669"/>
    <property type="project" value="UniProtKB-EC"/>
</dbReference>
<evidence type="ECO:0000256" key="12">
    <source>
        <dbReference type="ARBA" id="ARBA00050579"/>
    </source>
</evidence>
<evidence type="ECO:0000256" key="4">
    <source>
        <dbReference type="ARBA" id="ARBA00022723"/>
    </source>
</evidence>
<proteinExistence type="inferred from homology"/>
<dbReference type="InterPro" id="IPR026992">
    <property type="entry name" value="DIOX_N"/>
</dbReference>
<dbReference type="GO" id="GO:0009693">
    <property type="term" value="P:ethylene biosynthetic process"/>
    <property type="evidence" value="ECO:0007669"/>
    <property type="project" value="UniProtKB-KW"/>
</dbReference>
<dbReference type="GO" id="GO:0031418">
    <property type="term" value="F:L-ascorbic acid binding"/>
    <property type="evidence" value="ECO:0007669"/>
    <property type="project" value="UniProtKB-KW"/>
</dbReference>
<keyword evidence="8" id="KW-0292">Fruit ripening</keyword>
<evidence type="ECO:0000313" key="17">
    <source>
        <dbReference type="Proteomes" id="UP000823388"/>
    </source>
</evidence>
<evidence type="ECO:0000256" key="1">
    <source>
        <dbReference type="ARBA" id="ARBA00001962"/>
    </source>
</evidence>
<dbReference type="PANTHER" id="PTHR47991">
    <property type="entry name" value="OXOGLUTARATE/IRON-DEPENDENT DIOXYGENASE"/>
    <property type="match status" value="1"/>
</dbReference>
<keyword evidence="4 14" id="KW-0479">Metal-binding</keyword>
<keyword evidence="5" id="KW-0847">Vitamin C</keyword>
<dbReference type="InterPro" id="IPR050295">
    <property type="entry name" value="Plant_2OG-oxidoreductases"/>
</dbReference>
<comment type="cofactor">
    <cofactor evidence="1">
        <name>Fe cation</name>
        <dbReference type="ChEBI" id="CHEBI:24875"/>
    </cofactor>
</comment>
<evidence type="ECO:0000313" key="16">
    <source>
        <dbReference type="EMBL" id="KAG2598608.1"/>
    </source>
</evidence>
<evidence type="ECO:0000256" key="14">
    <source>
        <dbReference type="RuleBase" id="RU003682"/>
    </source>
</evidence>
<dbReference type="SUPFAM" id="SSF51197">
    <property type="entry name" value="Clavaminate synthase-like"/>
    <property type="match status" value="1"/>
</dbReference>
<dbReference type="InterPro" id="IPR027443">
    <property type="entry name" value="IPNS-like_sf"/>
</dbReference>
<keyword evidence="7 14" id="KW-0408">Iron</keyword>
<sequence length="353" mass="38500">MHQAHKFRHYSKERATKCSSSVFSVPTLWHSVLSSLYEPMTGQTEIPVIDLAGLTAGGEERSRTMARLHEACRDWGFFWVENHGVDAALVDEVKRFVYAHYEEHLEARFHASDLAKNLPAAGDEEPSDKVDWEATYFIQHRPRNTTADFPEISPPARAALDAYVAQVVSLAERLAECVGLNLGLPAGHVAAAFAPPFVGTKFAMYPPCPRPGRVWGLRAHTDAGGIILLLQDDAVGGLEFLRGGAEWVPVGPTRGARLFVNIGDQVEVVSCGAYRSVVHRVAAGSEGRRLSVATFYNPGPDAVVAPAVRGDDDAAAAASYPGPYRFGDYLEYYQGTKFGDKDARFQAVKKLLG</sequence>
<dbReference type="AlphaFoldDB" id="A0A8T0SNG7"/>
<dbReference type="GO" id="GO:0009835">
    <property type="term" value="P:fruit ripening"/>
    <property type="evidence" value="ECO:0007669"/>
    <property type="project" value="UniProtKB-KW"/>
</dbReference>
<evidence type="ECO:0000256" key="5">
    <source>
        <dbReference type="ARBA" id="ARBA00022896"/>
    </source>
</evidence>
<reference evidence="16" key="1">
    <citation type="submission" date="2020-05" db="EMBL/GenBank/DDBJ databases">
        <title>WGS assembly of Panicum virgatum.</title>
        <authorList>
            <person name="Lovell J.T."/>
            <person name="Jenkins J."/>
            <person name="Shu S."/>
            <person name="Juenger T.E."/>
            <person name="Schmutz J."/>
        </authorList>
    </citation>
    <scope>NUCLEOTIDE SEQUENCE</scope>
    <source>
        <strain evidence="16">AP13</strain>
    </source>
</reference>
<dbReference type="Proteomes" id="UP000823388">
    <property type="component" value="Chromosome 5K"/>
</dbReference>
<dbReference type="GO" id="GO:0046872">
    <property type="term" value="F:metal ion binding"/>
    <property type="evidence" value="ECO:0007669"/>
    <property type="project" value="UniProtKB-KW"/>
</dbReference>
<evidence type="ECO:0000256" key="11">
    <source>
        <dbReference type="ARBA" id="ARBA00041616"/>
    </source>
</evidence>
<dbReference type="FunFam" id="2.60.120.330:FF:000010">
    <property type="entry name" value="1-aminocyclopropane-1-carboxylate oxidase 1"/>
    <property type="match status" value="1"/>
</dbReference>
<evidence type="ECO:0000256" key="3">
    <source>
        <dbReference type="ARBA" id="ARBA00022666"/>
    </source>
</evidence>